<accession>A0A286IE43</accession>
<keyword evidence="3" id="KW-1003">Cell membrane</keyword>
<dbReference type="Gene3D" id="1.20.1250.20">
    <property type="entry name" value="MFS general substrate transporter like domains"/>
    <property type="match status" value="1"/>
</dbReference>
<feature type="transmembrane region" description="Helical" evidence="7">
    <location>
        <begin position="348"/>
        <end position="374"/>
    </location>
</feature>
<dbReference type="Proteomes" id="UP000219465">
    <property type="component" value="Unassembled WGS sequence"/>
</dbReference>
<keyword evidence="4 7" id="KW-0812">Transmembrane</keyword>
<dbReference type="AlphaFoldDB" id="A0A286IE43"/>
<comment type="subcellular location">
    <subcellularLocation>
        <location evidence="1">Cell membrane</location>
        <topology evidence="1">Multi-pass membrane protein</topology>
    </subcellularLocation>
</comment>
<organism evidence="9 10">
    <name type="scientific">Hoeflea halophila</name>
    <dbReference type="NCBI Taxonomy" id="714899"/>
    <lineage>
        <taxon>Bacteria</taxon>
        <taxon>Pseudomonadati</taxon>
        <taxon>Pseudomonadota</taxon>
        <taxon>Alphaproteobacteria</taxon>
        <taxon>Hyphomicrobiales</taxon>
        <taxon>Rhizobiaceae</taxon>
        <taxon>Hoeflea</taxon>
    </lineage>
</organism>
<keyword evidence="5 7" id="KW-1133">Transmembrane helix</keyword>
<keyword evidence="2" id="KW-0813">Transport</keyword>
<feature type="transmembrane region" description="Helical" evidence="7">
    <location>
        <begin position="291"/>
        <end position="312"/>
    </location>
</feature>
<feature type="transmembrane region" description="Helical" evidence="7">
    <location>
        <begin position="192"/>
        <end position="214"/>
    </location>
</feature>
<dbReference type="OrthoDB" id="9812221at2"/>
<dbReference type="EMBL" id="OCPC01000005">
    <property type="protein sequence ID" value="SOE18395.1"/>
    <property type="molecule type" value="Genomic_DNA"/>
</dbReference>
<keyword evidence="6 7" id="KW-0472">Membrane</keyword>
<reference evidence="10" key="1">
    <citation type="submission" date="2017-08" db="EMBL/GenBank/DDBJ databases">
        <authorList>
            <person name="Varghese N."/>
            <person name="Submissions S."/>
        </authorList>
    </citation>
    <scope>NUCLEOTIDE SEQUENCE [LARGE SCALE GENOMIC DNA]</scope>
    <source>
        <strain evidence="10">KCTC 23107</strain>
    </source>
</reference>
<dbReference type="GO" id="GO:0005886">
    <property type="term" value="C:plasma membrane"/>
    <property type="evidence" value="ECO:0007669"/>
    <property type="project" value="UniProtKB-SubCell"/>
</dbReference>
<feature type="transmembrane region" description="Helical" evidence="7">
    <location>
        <begin position="41"/>
        <end position="59"/>
    </location>
</feature>
<dbReference type="Gene3D" id="1.20.1720.10">
    <property type="entry name" value="Multidrug resistance protein D"/>
    <property type="match status" value="1"/>
</dbReference>
<sequence length="471" mass="49159">MNRSIPLVLAVALFMEQMDSTVIATALPAIAADIGTSPISLKLALTAYLVSLAVFIPISGWMADRFGARRIFAIAIGVFMAGSLACAVSGSLAEFVISRFLQGMGGAMMTPVGRLVLLRSVEKSQLVSAMAWLTIPALVGPMVGPPVGGFLTTFLSWHWIFLINIPIGLAGIFFAVKILPDDGIRVREKADWLGFVFSGGAASGIVFGLSVISLPVLPPLWGIAATFGGVLCLIAYLRHARSHPRPLLDPKLFRNRTFALSLLGANLFRVGAGAVPFLLPLMLQLGFGMSPFQSGMITFISAAGAIMMKFIIKRILGLIGFRTTLLISAGCAALSIAVNGLFTPATPIALILLILFLGGLVRSMFFTSVNALTFSEIAPDTAAQASSFTSAFQQVSIAVGVAVAGGIVEVVSLINGGVLDLSAFHTAFFVVAAITAFAIIPFLALPPSAGHAVSGHSLTRAGSRAASPVRS</sequence>
<dbReference type="InterPro" id="IPR020846">
    <property type="entry name" value="MFS_dom"/>
</dbReference>
<feature type="transmembrane region" description="Helical" evidence="7">
    <location>
        <begin position="157"/>
        <end position="180"/>
    </location>
</feature>
<dbReference type="PANTHER" id="PTHR42718:SF46">
    <property type="entry name" value="BLR6921 PROTEIN"/>
    <property type="match status" value="1"/>
</dbReference>
<feature type="transmembrane region" description="Helical" evidence="7">
    <location>
        <begin position="71"/>
        <end position="93"/>
    </location>
</feature>
<feature type="transmembrane region" description="Helical" evidence="7">
    <location>
        <begin position="99"/>
        <end position="117"/>
    </location>
</feature>
<feature type="domain" description="Major facilitator superfamily (MFS) profile" evidence="8">
    <location>
        <begin position="5"/>
        <end position="450"/>
    </location>
</feature>
<name>A0A286IE43_9HYPH</name>
<feature type="transmembrane region" description="Helical" evidence="7">
    <location>
        <begin position="258"/>
        <end position="279"/>
    </location>
</feature>
<proteinExistence type="predicted"/>
<protein>
    <submittedName>
        <fullName evidence="9">EmrB/QacA subfamily drug resistance transporter</fullName>
    </submittedName>
</protein>
<dbReference type="InterPro" id="IPR011701">
    <property type="entry name" value="MFS"/>
</dbReference>
<evidence type="ECO:0000313" key="10">
    <source>
        <dbReference type="Proteomes" id="UP000219465"/>
    </source>
</evidence>
<dbReference type="RefSeq" id="WP_097108880.1">
    <property type="nucleotide sequence ID" value="NZ_OCPC01000005.1"/>
</dbReference>
<dbReference type="InterPro" id="IPR004638">
    <property type="entry name" value="EmrB-like"/>
</dbReference>
<evidence type="ECO:0000259" key="8">
    <source>
        <dbReference type="PROSITE" id="PS50850"/>
    </source>
</evidence>
<evidence type="ECO:0000313" key="9">
    <source>
        <dbReference type="EMBL" id="SOE18395.1"/>
    </source>
</evidence>
<dbReference type="NCBIfam" id="TIGR00711">
    <property type="entry name" value="efflux_EmrB"/>
    <property type="match status" value="1"/>
</dbReference>
<dbReference type="Pfam" id="PF07690">
    <property type="entry name" value="MFS_1"/>
    <property type="match status" value="1"/>
</dbReference>
<keyword evidence="10" id="KW-1185">Reference proteome</keyword>
<feature type="transmembrane region" description="Helical" evidence="7">
    <location>
        <begin position="220"/>
        <end position="237"/>
    </location>
</feature>
<evidence type="ECO:0000256" key="1">
    <source>
        <dbReference type="ARBA" id="ARBA00004651"/>
    </source>
</evidence>
<dbReference type="SUPFAM" id="SSF103473">
    <property type="entry name" value="MFS general substrate transporter"/>
    <property type="match status" value="1"/>
</dbReference>
<evidence type="ECO:0000256" key="4">
    <source>
        <dbReference type="ARBA" id="ARBA00022692"/>
    </source>
</evidence>
<dbReference type="PRINTS" id="PR01036">
    <property type="entry name" value="TCRTETB"/>
</dbReference>
<feature type="transmembrane region" description="Helical" evidence="7">
    <location>
        <begin position="395"/>
        <end position="414"/>
    </location>
</feature>
<evidence type="ECO:0000256" key="3">
    <source>
        <dbReference type="ARBA" id="ARBA00022475"/>
    </source>
</evidence>
<dbReference type="InterPro" id="IPR036259">
    <property type="entry name" value="MFS_trans_sf"/>
</dbReference>
<dbReference type="PANTHER" id="PTHR42718">
    <property type="entry name" value="MAJOR FACILITATOR SUPERFAMILY MULTIDRUG TRANSPORTER MFSC"/>
    <property type="match status" value="1"/>
</dbReference>
<feature type="transmembrane region" description="Helical" evidence="7">
    <location>
        <begin position="129"/>
        <end position="151"/>
    </location>
</feature>
<evidence type="ECO:0000256" key="2">
    <source>
        <dbReference type="ARBA" id="ARBA00022448"/>
    </source>
</evidence>
<dbReference type="GO" id="GO:0022857">
    <property type="term" value="F:transmembrane transporter activity"/>
    <property type="evidence" value="ECO:0007669"/>
    <property type="project" value="InterPro"/>
</dbReference>
<evidence type="ECO:0000256" key="5">
    <source>
        <dbReference type="ARBA" id="ARBA00022989"/>
    </source>
</evidence>
<evidence type="ECO:0000256" key="7">
    <source>
        <dbReference type="SAM" id="Phobius"/>
    </source>
</evidence>
<evidence type="ECO:0000256" key="6">
    <source>
        <dbReference type="ARBA" id="ARBA00023136"/>
    </source>
</evidence>
<feature type="transmembrane region" description="Helical" evidence="7">
    <location>
        <begin position="426"/>
        <end position="445"/>
    </location>
</feature>
<dbReference type="PROSITE" id="PS50850">
    <property type="entry name" value="MFS"/>
    <property type="match status" value="1"/>
</dbReference>
<gene>
    <name evidence="9" type="ORF">SAMN05877838_3318</name>
</gene>